<accession>A0A6A6IW58</accession>
<dbReference type="Gene3D" id="1.10.510.10">
    <property type="entry name" value="Transferase(Phosphotransferase) domain 1"/>
    <property type="match status" value="1"/>
</dbReference>
<dbReference type="InterPro" id="IPR050494">
    <property type="entry name" value="Ser_Thr_dual-spec_kinase"/>
</dbReference>
<dbReference type="GO" id="GO:0004674">
    <property type="term" value="F:protein serine/threonine kinase activity"/>
    <property type="evidence" value="ECO:0007669"/>
    <property type="project" value="UniProtKB-KW"/>
</dbReference>
<keyword evidence="8" id="KW-1185">Reference proteome</keyword>
<evidence type="ECO:0000256" key="1">
    <source>
        <dbReference type="ARBA" id="ARBA00022527"/>
    </source>
</evidence>
<keyword evidence="2" id="KW-0808">Transferase</keyword>
<name>A0A6A6IW58_9PLEO</name>
<evidence type="ECO:0000256" key="5">
    <source>
        <dbReference type="ARBA" id="ARBA00022840"/>
    </source>
</evidence>
<dbReference type="EMBL" id="ML987190">
    <property type="protein sequence ID" value="KAF2254518.1"/>
    <property type="molecule type" value="Genomic_DNA"/>
</dbReference>
<evidence type="ECO:0000259" key="6">
    <source>
        <dbReference type="PROSITE" id="PS50011"/>
    </source>
</evidence>
<dbReference type="InterPro" id="IPR011009">
    <property type="entry name" value="Kinase-like_dom_sf"/>
</dbReference>
<organism evidence="7 8">
    <name type="scientific">Trematosphaeria pertusa</name>
    <dbReference type="NCBI Taxonomy" id="390896"/>
    <lineage>
        <taxon>Eukaryota</taxon>
        <taxon>Fungi</taxon>
        <taxon>Dikarya</taxon>
        <taxon>Ascomycota</taxon>
        <taxon>Pezizomycotina</taxon>
        <taxon>Dothideomycetes</taxon>
        <taxon>Pleosporomycetidae</taxon>
        <taxon>Pleosporales</taxon>
        <taxon>Massarineae</taxon>
        <taxon>Trematosphaeriaceae</taxon>
        <taxon>Trematosphaeria</taxon>
    </lineage>
</organism>
<dbReference type="InterPro" id="IPR000719">
    <property type="entry name" value="Prot_kinase_dom"/>
</dbReference>
<gene>
    <name evidence="7" type="ORF">BU26DRAFT_447348</name>
</gene>
<evidence type="ECO:0000256" key="2">
    <source>
        <dbReference type="ARBA" id="ARBA00022679"/>
    </source>
</evidence>
<keyword evidence="1" id="KW-0723">Serine/threonine-protein kinase</keyword>
<dbReference type="InterPro" id="IPR008271">
    <property type="entry name" value="Ser/Thr_kinase_AS"/>
</dbReference>
<keyword evidence="3" id="KW-0547">Nucleotide-binding</keyword>
<dbReference type="PANTHER" id="PTHR24058">
    <property type="entry name" value="DUAL SPECIFICITY PROTEIN KINASE"/>
    <property type="match status" value="1"/>
</dbReference>
<dbReference type="RefSeq" id="XP_033689522.1">
    <property type="nucleotide sequence ID" value="XM_033824651.1"/>
</dbReference>
<keyword evidence="5" id="KW-0067">ATP-binding</keyword>
<proteinExistence type="predicted"/>
<evidence type="ECO:0000256" key="3">
    <source>
        <dbReference type="ARBA" id="ARBA00022741"/>
    </source>
</evidence>
<feature type="domain" description="Protein kinase" evidence="6">
    <location>
        <begin position="1"/>
        <end position="330"/>
    </location>
</feature>
<dbReference type="GO" id="GO:0005524">
    <property type="term" value="F:ATP binding"/>
    <property type="evidence" value="ECO:0007669"/>
    <property type="project" value="UniProtKB-KW"/>
</dbReference>
<dbReference type="AlphaFoldDB" id="A0A6A6IW58"/>
<sequence>MALHIGQMLRGAKWNYLLVEALGNQTVRSNVFKAEIVPRAQSKLPGKWAVIKTTSEKKILDMLKREHDSYMNPAVRSSSHFRAMYDAINDYNSLTNETPYCLAFEWMDCTLKEVSSKSHRRNSALHKSISRAVLGALADLKSQRLVHTDIKNDNIFISSLDGPSPVVKLGDLGLSILRPDGFNEYPVQPFAMRAPEVWSGIGCFHCSDVWAFAVTLFDWISPCVFGVNDMTPGHWPQPWAMAKLLRLFPRSVTVHPTDFDYKDYFKIAQLIERSGYSDSTEQKCFETLSFEEELGKMDIPPALSDFFRYLLVVNHERRPTAIEALRSPEFQRLG</sequence>
<dbReference type="Proteomes" id="UP000800094">
    <property type="component" value="Unassembled WGS sequence"/>
</dbReference>
<dbReference type="PROSITE" id="PS50011">
    <property type="entry name" value="PROTEIN_KINASE_DOM"/>
    <property type="match status" value="1"/>
</dbReference>
<evidence type="ECO:0000256" key="4">
    <source>
        <dbReference type="ARBA" id="ARBA00022777"/>
    </source>
</evidence>
<dbReference type="SMART" id="SM00220">
    <property type="entry name" value="S_TKc"/>
    <property type="match status" value="1"/>
</dbReference>
<dbReference type="GeneID" id="54577981"/>
<evidence type="ECO:0000313" key="8">
    <source>
        <dbReference type="Proteomes" id="UP000800094"/>
    </source>
</evidence>
<dbReference type="SUPFAM" id="SSF56112">
    <property type="entry name" value="Protein kinase-like (PK-like)"/>
    <property type="match status" value="1"/>
</dbReference>
<dbReference type="PROSITE" id="PS00108">
    <property type="entry name" value="PROTEIN_KINASE_ST"/>
    <property type="match status" value="1"/>
</dbReference>
<keyword evidence="4 7" id="KW-0418">Kinase</keyword>
<dbReference type="Pfam" id="PF00069">
    <property type="entry name" value="Pkinase"/>
    <property type="match status" value="1"/>
</dbReference>
<evidence type="ECO:0000313" key="7">
    <source>
        <dbReference type="EMBL" id="KAF2254518.1"/>
    </source>
</evidence>
<protein>
    <submittedName>
        <fullName evidence="7">Kinase-like protein</fullName>
    </submittedName>
</protein>
<reference evidence="7" key="1">
    <citation type="journal article" date="2020" name="Stud. Mycol.">
        <title>101 Dothideomycetes genomes: a test case for predicting lifestyles and emergence of pathogens.</title>
        <authorList>
            <person name="Haridas S."/>
            <person name="Albert R."/>
            <person name="Binder M."/>
            <person name="Bloem J."/>
            <person name="Labutti K."/>
            <person name="Salamov A."/>
            <person name="Andreopoulos B."/>
            <person name="Baker S."/>
            <person name="Barry K."/>
            <person name="Bills G."/>
            <person name="Bluhm B."/>
            <person name="Cannon C."/>
            <person name="Castanera R."/>
            <person name="Culley D."/>
            <person name="Daum C."/>
            <person name="Ezra D."/>
            <person name="Gonzalez J."/>
            <person name="Henrissat B."/>
            <person name="Kuo A."/>
            <person name="Liang C."/>
            <person name="Lipzen A."/>
            <person name="Lutzoni F."/>
            <person name="Magnuson J."/>
            <person name="Mondo S."/>
            <person name="Nolan M."/>
            <person name="Ohm R."/>
            <person name="Pangilinan J."/>
            <person name="Park H.-J."/>
            <person name="Ramirez L."/>
            <person name="Alfaro M."/>
            <person name="Sun H."/>
            <person name="Tritt A."/>
            <person name="Yoshinaga Y."/>
            <person name="Zwiers L.-H."/>
            <person name="Turgeon B."/>
            <person name="Goodwin S."/>
            <person name="Spatafora J."/>
            <person name="Crous P."/>
            <person name="Grigoriev I."/>
        </authorList>
    </citation>
    <scope>NUCLEOTIDE SEQUENCE</scope>
    <source>
        <strain evidence="7">CBS 122368</strain>
    </source>
</reference>
<dbReference type="OrthoDB" id="5979581at2759"/>